<dbReference type="GO" id="GO:0006508">
    <property type="term" value="P:proteolysis"/>
    <property type="evidence" value="ECO:0007669"/>
    <property type="project" value="InterPro"/>
</dbReference>
<dbReference type="Pfam" id="PF12229">
    <property type="entry name" value="PG_binding_4"/>
    <property type="match status" value="1"/>
</dbReference>
<accession>A0A344UVM0</accession>
<dbReference type="EMBL" id="CP025198">
    <property type="protein sequence ID" value="AXE39318.1"/>
    <property type="molecule type" value="Genomic_DNA"/>
</dbReference>
<protein>
    <submittedName>
        <fullName evidence="3">Vancomycin B-type resistance protein VanW</fullName>
    </submittedName>
</protein>
<dbReference type="InterPro" id="IPR052913">
    <property type="entry name" value="Glycopeptide_resist_protein"/>
</dbReference>
<dbReference type="AlphaFoldDB" id="A0A344UVM0"/>
<proteinExistence type="predicted"/>
<dbReference type="Proteomes" id="UP000251995">
    <property type="component" value="Chromosome"/>
</dbReference>
<evidence type="ECO:0000313" key="3">
    <source>
        <dbReference type="EMBL" id="AXE39318.1"/>
    </source>
</evidence>
<organism evidence="3 4">
    <name type="scientific">Acidipropionibacterium virtanenii</name>
    <dbReference type="NCBI Taxonomy" id="2057246"/>
    <lineage>
        <taxon>Bacteria</taxon>
        <taxon>Bacillati</taxon>
        <taxon>Actinomycetota</taxon>
        <taxon>Actinomycetes</taxon>
        <taxon>Propionibacteriales</taxon>
        <taxon>Propionibacteriaceae</taxon>
        <taxon>Acidipropionibacterium</taxon>
    </lineage>
</organism>
<dbReference type="PANTHER" id="PTHR35788">
    <property type="entry name" value="EXPORTED PROTEIN-RELATED"/>
    <property type="match status" value="1"/>
</dbReference>
<dbReference type="InterPro" id="IPR001969">
    <property type="entry name" value="Aspartic_peptidase_AS"/>
</dbReference>
<gene>
    <name evidence="3" type="primary">vanW</name>
    <name evidence="3" type="ORF">JS278_02166</name>
</gene>
<keyword evidence="1" id="KW-1133">Transmembrane helix</keyword>
<evidence type="ECO:0000259" key="2">
    <source>
        <dbReference type="Pfam" id="PF12229"/>
    </source>
</evidence>
<dbReference type="PROSITE" id="PS00141">
    <property type="entry name" value="ASP_PROTEASE"/>
    <property type="match status" value="1"/>
</dbReference>
<evidence type="ECO:0000313" key="4">
    <source>
        <dbReference type="Proteomes" id="UP000251995"/>
    </source>
</evidence>
<reference evidence="3 4" key="1">
    <citation type="submission" date="2017-12" db="EMBL/GenBank/DDBJ databases">
        <title>The whole genome sequence of the Acidipropionibacterium virtanenii sp. nov. type strain JS278.</title>
        <authorList>
            <person name="Laine P."/>
            <person name="Deptula P."/>
            <person name="Varmanen P."/>
            <person name="Auvinen P."/>
        </authorList>
    </citation>
    <scope>NUCLEOTIDE SEQUENCE [LARGE SCALE GENOMIC DNA]</scope>
    <source>
        <strain evidence="3 4">JS278</strain>
    </source>
</reference>
<evidence type="ECO:0000256" key="1">
    <source>
        <dbReference type="SAM" id="Phobius"/>
    </source>
</evidence>
<feature type="domain" description="YoaR-like putative peptidoglycan binding" evidence="2">
    <location>
        <begin position="121"/>
        <end position="191"/>
    </location>
</feature>
<feature type="transmembrane region" description="Helical" evidence="1">
    <location>
        <begin position="20"/>
        <end position="41"/>
    </location>
</feature>
<dbReference type="InterPro" id="IPR007391">
    <property type="entry name" value="Vancomycin_resist_VanW"/>
</dbReference>
<keyword evidence="4" id="KW-1185">Reference proteome</keyword>
<dbReference type="Pfam" id="PF04294">
    <property type="entry name" value="VanW"/>
    <property type="match status" value="1"/>
</dbReference>
<name>A0A344UVM0_9ACTN</name>
<dbReference type="GO" id="GO:0004190">
    <property type="term" value="F:aspartic-type endopeptidase activity"/>
    <property type="evidence" value="ECO:0007669"/>
    <property type="project" value="InterPro"/>
</dbReference>
<dbReference type="PANTHER" id="PTHR35788:SF1">
    <property type="entry name" value="EXPORTED PROTEIN"/>
    <property type="match status" value="1"/>
</dbReference>
<dbReference type="OrthoDB" id="9813301at2"/>
<keyword evidence="1" id="KW-0812">Transmembrane</keyword>
<keyword evidence="1" id="KW-0472">Membrane</keyword>
<dbReference type="RefSeq" id="WP_114045210.1">
    <property type="nucleotide sequence ID" value="NZ_CP025198.1"/>
</dbReference>
<sequence length="577" mass="61742">MGTSDDGTIRRPHKHRRRNAAVIGGGVLVVLIGGYLVGHFMTADVLPSNTTIQGVSVGGLHTDDARAKVNAALSKELSAPVSLADGATSVEIKPSAAGLAVDWDATMSQVDPGNSWDPRVIWNTLRGGDAVSLVSTVDEKALTSAVKATAPRFSVAPKDATVALVGTRVVTTRAVQGRTLQAEGTSETIQEYWPLKKRGSVPASVTRRAPAVTDSEVSQVVSKTLRPALSGPVTVDTGSTKFSVSAAQIATATTITSTKGTVTAKTDMARLYKATEATRARLGLASGRDARIVISGNSPTIRPSTDGRGISQPNFTKAVAPALMKLGTQRIGKAPITAVPAKFTTADAQKMGVKKVIGEFTTYFPYAEYRNTNLTLAANAINGTFLKPGETFSMDKVLGPRTEAKGYVPGWVISGDVMKEEPAGGISQSGTTTFNAAFFAGMTDVEHHPHTMYFDRYPAGREATLYYGNLDLKFRNDTRYGVLVQAYTKKAQPDGRGSITVKMWSTPTWDKVTSSALVKSNYEYGRTVTSTDADCHPQSPSPGFDVNYSRMFWKNGAVARTEKFFWRYDPTDEVTCK</sequence>
<dbReference type="KEGG" id="acij:JS278_02166"/>
<dbReference type="InterPro" id="IPR022029">
    <property type="entry name" value="YoaR-like_PG-bd"/>
</dbReference>